<dbReference type="PANTHER" id="PTHR43022">
    <property type="entry name" value="PROTEIN SMF"/>
    <property type="match status" value="1"/>
</dbReference>
<dbReference type="GO" id="GO:0009294">
    <property type="term" value="P:DNA-mediated transformation"/>
    <property type="evidence" value="ECO:0007669"/>
    <property type="project" value="InterPro"/>
</dbReference>
<dbReference type="PANTHER" id="PTHR43022:SF1">
    <property type="entry name" value="PROTEIN SMF"/>
    <property type="match status" value="1"/>
</dbReference>
<evidence type="ECO:0000256" key="1">
    <source>
        <dbReference type="ARBA" id="ARBA00006525"/>
    </source>
</evidence>
<dbReference type="AlphaFoldDB" id="A0A918NXP5"/>
<evidence type="ECO:0000259" key="2">
    <source>
        <dbReference type="Pfam" id="PF02481"/>
    </source>
</evidence>
<dbReference type="Pfam" id="PF02481">
    <property type="entry name" value="DNA_processg_A"/>
    <property type="match status" value="1"/>
</dbReference>
<dbReference type="InterPro" id="IPR057666">
    <property type="entry name" value="DrpA_SLOG"/>
</dbReference>
<feature type="domain" description="Smf/DprA SLOG" evidence="2">
    <location>
        <begin position="68"/>
        <end position="240"/>
    </location>
</feature>
<gene>
    <name evidence="3" type="ORF">GCM10010358_68320</name>
</gene>
<name>A0A918NXP5_9ACTN</name>
<evidence type="ECO:0000313" key="4">
    <source>
        <dbReference type="Proteomes" id="UP000619244"/>
    </source>
</evidence>
<dbReference type="Gene3D" id="3.40.50.450">
    <property type="match status" value="1"/>
</dbReference>
<reference evidence="3" key="2">
    <citation type="submission" date="2020-09" db="EMBL/GenBank/DDBJ databases">
        <authorList>
            <person name="Sun Q."/>
            <person name="Ohkuma M."/>
        </authorList>
    </citation>
    <scope>NUCLEOTIDE SEQUENCE</scope>
    <source>
        <strain evidence="3">JCM 4790</strain>
    </source>
</reference>
<evidence type="ECO:0000313" key="3">
    <source>
        <dbReference type="EMBL" id="GGY05259.1"/>
    </source>
</evidence>
<comment type="caution">
    <text evidence="3">The sequence shown here is derived from an EMBL/GenBank/DDBJ whole genome shotgun (WGS) entry which is preliminary data.</text>
</comment>
<organism evidence="3 4">
    <name type="scientific">Streptomyces minutiscleroticus</name>
    <dbReference type="NCBI Taxonomy" id="68238"/>
    <lineage>
        <taxon>Bacteria</taxon>
        <taxon>Bacillati</taxon>
        <taxon>Actinomycetota</taxon>
        <taxon>Actinomycetes</taxon>
        <taxon>Kitasatosporales</taxon>
        <taxon>Streptomycetaceae</taxon>
        <taxon>Streptomyces</taxon>
    </lineage>
</organism>
<comment type="similarity">
    <text evidence="1">Belongs to the DprA/Smf family.</text>
</comment>
<keyword evidence="4" id="KW-1185">Reference proteome</keyword>
<accession>A0A918NXP5</accession>
<dbReference type="Proteomes" id="UP000619244">
    <property type="component" value="Unassembled WGS sequence"/>
</dbReference>
<reference evidence="3" key="1">
    <citation type="journal article" date="2014" name="Int. J. Syst. Evol. Microbiol.">
        <title>Complete genome sequence of Corynebacterium casei LMG S-19264T (=DSM 44701T), isolated from a smear-ripened cheese.</title>
        <authorList>
            <consortium name="US DOE Joint Genome Institute (JGI-PGF)"/>
            <person name="Walter F."/>
            <person name="Albersmeier A."/>
            <person name="Kalinowski J."/>
            <person name="Ruckert C."/>
        </authorList>
    </citation>
    <scope>NUCLEOTIDE SEQUENCE</scope>
    <source>
        <strain evidence="3">JCM 4790</strain>
    </source>
</reference>
<dbReference type="EMBL" id="BMVU01000055">
    <property type="protein sequence ID" value="GGY05259.1"/>
    <property type="molecule type" value="Genomic_DNA"/>
</dbReference>
<protein>
    <recommendedName>
        <fullName evidence="2">Smf/DprA SLOG domain-containing protein</fullName>
    </recommendedName>
</protein>
<dbReference type="SUPFAM" id="SSF102405">
    <property type="entry name" value="MCP/YpsA-like"/>
    <property type="match status" value="1"/>
</dbReference>
<dbReference type="InterPro" id="IPR003488">
    <property type="entry name" value="DprA"/>
</dbReference>
<proteinExistence type="inferred from homology"/>
<sequence>MPASRVPSERAARAALAAHFTPEEVAADLADRSAAEVWQRRVSADPAGRLARYRPEEELRTATGGGQFVIPSDPEWPAALEDLGEQCPLGLWVIGREYLPRLTASAVAVIGNRNPTDHALTTARLYAGALAAAGHTVTATLSYGVEATAHRTAAVSGQASLAVLPRGLDHCHPHAHGSLMRDIRDSGGAVASLYRPGTPASGLTMQATAAALTALSRAVVLVEALDHSQTMHTADAALALSSRRNSYALLWQRRDVAVQELDLVRDDGVEQGLDIGIEVATLVDANGGVPHLACCVLGDAPGSDRVLRDDLDQDRALDVPGPTLG</sequence>